<dbReference type="Gene3D" id="3.40.50.880">
    <property type="match status" value="1"/>
</dbReference>
<dbReference type="GO" id="GO:0005829">
    <property type="term" value="C:cytosol"/>
    <property type="evidence" value="ECO:0007669"/>
    <property type="project" value="TreeGrafter"/>
</dbReference>
<feature type="region of interest" description="Disordered" evidence="1">
    <location>
        <begin position="54"/>
        <end position="89"/>
    </location>
</feature>
<dbReference type="GO" id="GO:0005634">
    <property type="term" value="C:nucleus"/>
    <property type="evidence" value="ECO:0007669"/>
    <property type="project" value="TreeGrafter"/>
</dbReference>
<dbReference type="HOGENOM" id="CLU_054974_0_0_1"/>
<accession>A0A067PLL8</accession>
<dbReference type="EMBL" id="KL197744">
    <property type="protein sequence ID" value="KDQ51912.1"/>
    <property type="molecule type" value="Genomic_DNA"/>
</dbReference>
<dbReference type="InterPro" id="IPR017926">
    <property type="entry name" value="GATASE"/>
</dbReference>
<proteinExistence type="predicted"/>
<sequence>MPPTRLALLVCDTPIPSVLSNYGSYHSIFHSLLQDSYPGKKSGVNSKLALSTSSLSSPVSTAPATPTIPSPPPPTPRTPAPTSPIDTHTRPVIRAPADTHTRPIFTAAYKRRGQQTAVAPYVRERVAAKVGIEELVAELDTHTLPIRKGILMPASPVVEARKVEGEGEEEWVLEAFDVVKGEYPDEETLGGYKGLLISGSAASAYENVEWINKLTEFVARVARTKPEVKIIGICFGHQIIARALSGTVVPNNGIWEVGPTKVELNEVGKELFGVSAFTIEQFHRDHVPSVPSPFLPIGSTPVCANQGMVLFYEDGRGVLGPAANGAANGTVNGSAVNGGAVKGPRSLKDVQILTLQGHPEFTDGIVEHIVEARVSVGVLDKPTAEDVRRRIGEKWANDGRGVVGRVVWGVLGFEG</sequence>
<dbReference type="Proteomes" id="UP000027265">
    <property type="component" value="Unassembled WGS sequence"/>
</dbReference>
<evidence type="ECO:0000259" key="2">
    <source>
        <dbReference type="Pfam" id="PF00117"/>
    </source>
</evidence>
<protein>
    <recommendedName>
        <fullName evidence="2">Glutamine amidotransferase domain-containing protein</fullName>
    </recommendedName>
</protein>
<reference evidence="4" key="1">
    <citation type="journal article" date="2014" name="Proc. Natl. Acad. Sci. U.S.A.">
        <title>Extensive sampling of basidiomycete genomes demonstrates inadequacy of the white-rot/brown-rot paradigm for wood decay fungi.</title>
        <authorList>
            <person name="Riley R."/>
            <person name="Salamov A.A."/>
            <person name="Brown D.W."/>
            <person name="Nagy L.G."/>
            <person name="Floudas D."/>
            <person name="Held B.W."/>
            <person name="Levasseur A."/>
            <person name="Lombard V."/>
            <person name="Morin E."/>
            <person name="Otillar R."/>
            <person name="Lindquist E.A."/>
            <person name="Sun H."/>
            <person name="LaButti K.M."/>
            <person name="Schmutz J."/>
            <person name="Jabbour D."/>
            <person name="Luo H."/>
            <person name="Baker S.E."/>
            <person name="Pisabarro A.G."/>
            <person name="Walton J.D."/>
            <person name="Blanchette R.A."/>
            <person name="Henrissat B."/>
            <person name="Martin F."/>
            <person name="Cullen D."/>
            <person name="Hibbett D.S."/>
            <person name="Grigoriev I.V."/>
        </authorList>
    </citation>
    <scope>NUCLEOTIDE SEQUENCE [LARGE SCALE GENOMIC DNA]</scope>
    <source>
        <strain evidence="4">MUCL 33604</strain>
    </source>
</reference>
<dbReference type="SUPFAM" id="SSF52317">
    <property type="entry name" value="Class I glutamine amidotransferase-like"/>
    <property type="match status" value="1"/>
</dbReference>
<evidence type="ECO:0000313" key="3">
    <source>
        <dbReference type="EMBL" id="KDQ51912.1"/>
    </source>
</evidence>
<dbReference type="InterPro" id="IPR029062">
    <property type="entry name" value="Class_I_gatase-like"/>
</dbReference>
<gene>
    <name evidence="3" type="ORF">JAAARDRAFT_40737</name>
</gene>
<evidence type="ECO:0000256" key="1">
    <source>
        <dbReference type="SAM" id="MobiDB-lite"/>
    </source>
</evidence>
<feature type="compositionally biased region" description="Low complexity" evidence="1">
    <location>
        <begin position="54"/>
        <end position="65"/>
    </location>
</feature>
<dbReference type="PANTHER" id="PTHR42695:SF5">
    <property type="entry name" value="GLUTAMINE AMIDOTRANSFERASE YLR126C-RELATED"/>
    <property type="match status" value="1"/>
</dbReference>
<feature type="compositionally biased region" description="Pro residues" evidence="1">
    <location>
        <begin position="66"/>
        <end position="82"/>
    </location>
</feature>
<keyword evidence="4" id="KW-1185">Reference proteome</keyword>
<evidence type="ECO:0000313" key="4">
    <source>
        <dbReference type="Proteomes" id="UP000027265"/>
    </source>
</evidence>
<dbReference type="Pfam" id="PF00117">
    <property type="entry name" value="GATase"/>
    <property type="match status" value="1"/>
</dbReference>
<dbReference type="STRING" id="933084.A0A067PLL8"/>
<dbReference type="PANTHER" id="PTHR42695">
    <property type="entry name" value="GLUTAMINE AMIDOTRANSFERASE YLR126C-RELATED"/>
    <property type="match status" value="1"/>
</dbReference>
<dbReference type="FunCoup" id="A0A067PLL8">
    <property type="interactions" value="231"/>
</dbReference>
<organism evidence="3 4">
    <name type="scientific">Jaapia argillacea MUCL 33604</name>
    <dbReference type="NCBI Taxonomy" id="933084"/>
    <lineage>
        <taxon>Eukaryota</taxon>
        <taxon>Fungi</taxon>
        <taxon>Dikarya</taxon>
        <taxon>Basidiomycota</taxon>
        <taxon>Agaricomycotina</taxon>
        <taxon>Agaricomycetes</taxon>
        <taxon>Agaricomycetidae</taxon>
        <taxon>Jaapiales</taxon>
        <taxon>Jaapiaceae</taxon>
        <taxon>Jaapia</taxon>
    </lineage>
</organism>
<dbReference type="PROSITE" id="PS51273">
    <property type="entry name" value="GATASE_TYPE_1"/>
    <property type="match status" value="1"/>
</dbReference>
<dbReference type="InterPro" id="IPR044992">
    <property type="entry name" value="ChyE-like"/>
</dbReference>
<dbReference type="AlphaFoldDB" id="A0A067PLL8"/>
<dbReference type="OrthoDB" id="92161at2759"/>
<dbReference type="CDD" id="cd01741">
    <property type="entry name" value="GATase1_1"/>
    <property type="match status" value="1"/>
</dbReference>
<dbReference type="InParanoid" id="A0A067PLL8"/>
<feature type="domain" description="Glutamine amidotransferase" evidence="2">
    <location>
        <begin position="177"/>
        <end position="296"/>
    </location>
</feature>
<name>A0A067PLL8_9AGAM</name>